<sequence length="157" mass="17657">MTVEATSNSNIPPGRVPGIANALLKVVLRSPLHRMVSSQLMLITFTGRKSGKQYTTPVGYMQDGEHITLFTDHQWWRNLRDNAPVSVVVKGKTYQGSSNAILDKTITEQEMQRYLGRLPNAARAFQVQKNSSGELDRSAMHEAAQRFTMMRIDLHQS</sequence>
<comment type="caution">
    <text evidence="1">The sequence shown here is derived from an EMBL/GenBank/DDBJ whole genome shotgun (WGS) entry which is preliminary data.</text>
</comment>
<dbReference type="EMBL" id="BSRI01000001">
    <property type="protein sequence ID" value="GLV55250.1"/>
    <property type="molecule type" value="Genomic_DNA"/>
</dbReference>
<dbReference type="InterPro" id="IPR004378">
    <property type="entry name" value="F420H2_quin_Rdtase"/>
</dbReference>
<dbReference type="RefSeq" id="WP_338249425.1">
    <property type="nucleotide sequence ID" value="NZ_BSRI01000001.1"/>
</dbReference>
<proteinExistence type="predicted"/>
<evidence type="ECO:0000313" key="2">
    <source>
        <dbReference type="Proteomes" id="UP001344906"/>
    </source>
</evidence>
<dbReference type="Pfam" id="PF04075">
    <property type="entry name" value="F420H2_quin_red"/>
    <property type="match status" value="1"/>
</dbReference>
<organism evidence="1 2">
    <name type="scientific">Dictyobacter halimunensis</name>
    <dbReference type="NCBI Taxonomy" id="3026934"/>
    <lineage>
        <taxon>Bacteria</taxon>
        <taxon>Bacillati</taxon>
        <taxon>Chloroflexota</taxon>
        <taxon>Ktedonobacteria</taxon>
        <taxon>Ktedonobacterales</taxon>
        <taxon>Dictyobacteraceae</taxon>
        <taxon>Dictyobacter</taxon>
    </lineage>
</organism>
<protein>
    <recommendedName>
        <fullName evidence="3">Nitroreductase</fullName>
    </recommendedName>
</protein>
<evidence type="ECO:0000313" key="1">
    <source>
        <dbReference type="EMBL" id="GLV55250.1"/>
    </source>
</evidence>
<name>A0ABQ6FNT1_9CHLR</name>
<keyword evidence="2" id="KW-1185">Reference proteome</keyword>
<evidence type="ECO:0008006" key="3">
    <source>
        <dbReference type="Google" id="ProtNLM"/>
    </source>
</evidence>
<accession>A0ABQ6FNT1</accession>
<dbReference type="Gene3D" id="2.30.110.10">
    <property type="entry name" value="Electron Transport, Fmn-binding Protein, Chain A"/>
    <property type="match status" value="1"/>
</dbReference>
<dbReference type="InterPro" id="IPR012349">
    <property type="entry name" value="Split_barrel_FMN-bd"/>
</dbReference>
<dbReference type="Proteomes" id="UP001344906">
    <property type="component" value="Unassembled WGS sequence"/>
</dbReference>
<gene>
    <name evidence="1" type="ORF">KDH_20970</name>
</gene>
<reference evidence="1 2" key="1">
    <citation type="submission" date="2023-02" db="EMBL/GenBank/DDBJ databases">
        <title>Dictyobacter halimunensis sp. nov., a new member of the class Ktedonobacteria from forest soil in a geothermal area.</title>
        <authorList>
            <person name="Rachmania M.K."/>
            <person name="Ningsih F."/>
            <person name="Sakai Y."/>
            <person name="Yabe S."/>
            <person name="Yokota A."/>
            <person name="Sjamsuridzal W."/>
        </authorList>
    </citation>
    <scope>NUCLEOTIDE SEQUENCE [LARGE SCALE GENOMIC DNA]</scope>
    <source>
        <strain evidence="1 2">S3.2.2.5</strain>
    </source>
</reference>
<dbReference type="SUPFAM" id="SSF50475">
    <property type="entry name" value="FMN-binding split barrel"/>
    <property type="match status" value="1"/>
</dbReference>